<dbReference type="EMBL" id="GL985061">
    <property type="protein sequence ID" value="EGR49857.1"/>
    <property type="molecule type" value="Genomic_DNA"/>
</dbReference>
<gene>
    <name evidence="4" type="ORF">TRIREDRAFT_106160</name>
</gene>
<name>G0RGH2_HYPJQ</name>
<organism evidence="5">
    <name type="scientific">Hypocrea jecorina (strain QM6a)</name>
    <name type="common">Trichoderma reesei</name>
    <dbReference type="NCBI Taxonomy" id="431241"/>
    <lineage>
        <taxon>Eukaryota</taxon>
        <taxon>Fungi</taxon>
        <taxon>Dikarya</taxon>
        <taxon>Ascomycota</taxon>
        <taxon>Pezizomycotina</taxon>
        <taxon>Sordariomycetes</taxon>
        <taxon>Hypocreomycetidae</taxon>
        <taxon>Hypocreales</taxon>
        <taxon>Hypocreaceae</taxon>
        <taxon>Trichoderma</taxon>
    </lineage>
</organism>
<reference evidence="4 5" key="1">
    <citation type="journal article" date="2008" name="Nat. Biotechnol.">
        <title>Genome sequencing and analysis of the biomass-degrading fungus Trichoderma reesei (syn. Hypocrea jecorina).</title>
        <authorList>
            <person name="Martinez D."/>
            <person name="Berka R.M."/>
            <person name="Henrissat B."/>
            <person name="Saloheimo M."/>
            <person name="Arvas M."/>
            <person name="Baker S.E."/>
            <person name="Chapman J."/>
            <person name="Chertkov O."/>
            <person name="Coutinho P.M."/>
            <person name="Cullen D."/>
            <person name="Danchin E.G."/>
            <person name="Grigoriev I.V."/>
            <person name="Harris P."/>
            <person name="Jackson M."/>
            <person name="Kubicek C.P."/>
            <person name="Han C.S."/>
            <person name="Ho I."/>
            <person name="Larrondo L.F."/>
            <person name="de Leon A.L."/>
            <person name="Magnuson J.K."/>
            <person name="Merino S."/>
            <person name="Misra M."/>
            <person name="Nelson B."/>
            <person name="Putnam N."/>
            <person name="Robbertse B."/>
            <person name="Salamov A.A."/>
            <person name="Schmoll M."/>
            <person name="Terry A."/>
            <person name="Thayer N."/>
            <person name="Westerholm-Parvinen A."/>
            <person name="Schoch C.L."/>
            <person name="Yao J."/>
            <person name="Barabote R."/>
            <person name="Nelson M.A."/>
            <person name="Detter C."/>
            <person name="Bruce D."/>
            <person name="Kuske C.R."/>
            <person name="Xie G."/>
            <person name="Richardson P."/>
            <person name="Rokhsar D.S."/>
            <person name="Lucas S.M."/>
            <person name="Rubin E.M."/>
            <person name="Dunn-Coleman N."/>
            <person name="Ward M."/>
            <person name="Brettin T.S."/>
        </authorList>
    </citation>
    <scope>NUCLEOTIDE SEQUENCE [LARGE SCALE GENOMIC DNA]</scope>
    <source>
        <strain evidence="4 5">QM6a</strain>
    </source>
</reference>
<dbReference type="Gene3D" id="3.90.1200.10">
    <property type="match status" value="1"/>
</dbReference>
<evidence type="ECO:0000313" key="5">
    <source>
        <dbReference type="Proteomes" id="UP000008984"/>
    </source>
</evidence>
<dbReference type="Pfam" id="PF01636">
    <property type="entry name" value="APH"/>
    <property type="match status" value="1"/>
</dbReference>
<keyword evidence="2" id="KW-0732">Signal</keyword>
<dbReference type="VEuPathDB" id="FungiDB:TRIREDRAFT_106160"/>
<dbReference type="RefSeq" id="XP_006964206.1">
    <property type="nucleotide sequence ID" value="XM_006964144.1"/>
</dbReference>
<dbReference type="SUPFAM" id="SSF56112">
    <property type="entry name" value="Protein kinase-like (PK-like)"/>
    <property type="match status" value="1"/>
</dbReference>
<evidence type="ECO:0000256" key="1">
    <source>
        <dbReference type="SAM" id="MobiDB-lite"/>
    </source>
</evidence>
<dbReference type="HOGENOM" id="CLU_021768_5_3_1"/>
<dbReference type="CDD" id="cd05120">
    <property type="entry name" value="APH_ChoK_like"/>
    <property type="match status" value="1"/>
</dbReference>
<dbReference type="PANTHER" id="PTHR21310:SF58">
    <property type="entry name" value="AMINOGLYCOSIDE PHOSPHOTRANSFERASE DOMAIN-CONTAINING PROTEIN"/>
    <property type="match status" value="1"/>
</dbReference>
<dbReference type="eggNOG" id="ENOG502SP9R">
    <property type="taxonomic scope" value="Eukaryota"/>
</dbReference>
<evidence type="ECO:0000259" key="3">
    <source>
        <dbReference type="Pfam" id="PF01636"/>
    </source>
</evidence>
<dbReference type="AlphaFoldDB" id="G0RGH2"/>
<dbReference type="InterPro" id="IPR002575">
    <property type="entry name" value="Aminoglycoside_PTrfase"/>
</dbReference>
<dbReference type="STRING" id="431241.G0RGH2"/>
<feature type="signal peptide" evidence="2">
    <location>
        <begin position="1"/>
        <end position="22"/>
    </location>
</feature>
<dbReference type="GeneID" id="18481200"/>
<feature type="region of interest" description="Disordered" evidence="1">
    <location>
        <begin position="30"/>
        <end position="50"/>
    </location>
</feature>
<proteinExistence type="predicted"/>
<accession>G0RGH2</accession>
<dbReference type="KEGG" id="tre:TRIREDRAFT_106160"/>
<keyword evidence="5" id="KW-1185">Reference proteome</keyword>
<evidence type="ECO:0000313" key="4">
    <source>
        <dbReference type="EMBL" id="EGR49857.1"/>
    </source>
</evidence>
<dbReference type="Proteomes" id="UP000008984">
    <property type="component" value="Unassembled WGS sequence"/>
</dbReference>
<feature type="chain" id="PRO_5003408238" evidence="2">
    <location>
        <begin position="23"/>
        <end position="323"/>
    </location>
</feature>
<sequence length="323" mass="37738">MLIPTPLLFSFLLCLCPPCLSPFQLSLPPDTHHSHSSSKASQHQGKERRITKRLLDPAHLRVEYWTLISREQNPKMDSDEDEVLHSSYGRKVINIGDVLVRKKGDNLRPCEPETLQFIAEHTTIPVPKVQDTDWQDGRLKCIIMDFVPGKPLDQIWVDLTVQQKLDIAHELHGYVRQLRSLRGDYIGAINRRQAVFGQRSPIECGPFESEREWNAFILEDIVSTAPRMMRHLARYCLSRKHQIVFTHGDLVPRNILIDEKTFKVAAILDWEESGWYPEHWEYIKAYQHLQPMTDWPDVLAHILPLKYEKEYIGMSFLYPLLYH</sequence>
<feature type="domain" description="Aminoglycoside phosphotransferase" evidence="3">
    <location>
        <begin position="111"/>
        <end position="298"/>
    </location>
</feature>
<dbReference type="OrthoDB" id="5598852at2759"/>
<protein>
    <submittedName>
        <fullName evidence="4">Predicted protein</fullName>
    </submittedName>
</protein>
<dbReference type="InterPro" id="IPR011009">
    <property type="entry name" value="Kinase-like_dom_sf"/>
</dbReference>
<dbReference type="InterPro" id="IPR051678">
    <property type="entry name" value="AGP_Transferase"/>
</dbReference>
<dbReference type="PANTHER" id="PTHR21310">
    <property type="entry name" value="AMINOGLYCOSIDE PHOSPHOTRANSFERASE-RELATED-RELATED"/>
    <property type="match status" value="1"/>
</dbReference>
<evidence type="ECO:0000256" key="2">
    <source>
        <dbReference type="SAM" id="SignalP"/>
    </source>
</evidence>